<dbReference type="InterPro" id="IPR023186">
    <property type="entry name" value="IUNH"/>
</dbReference>
<dbReference type="InterPro" id="IPR036452">
    <property type="entry name" value="Ribo_hydro-like"/>
</dbReference>
<dbReference type="GO" id="GO:0008477">
    <property type="term" value="F:purine nucleosidase activity"/>
    <property type="evidence" value="ECO:0007669"/>
    <property type="project" value="UniProtKB-EC"/>
</dbReference>
<reference evidence="4 5" key="1">
    <citation type="submission" date="2020-07" db="EMBL/GenBank/DDBJ databases">
        <title>Sequencing the genomes of 1000 actinobacteria strains.</title>
        <authorList>
            <person name="Klenk H.-P."/>
        </authorList>
    </citation>
    <scope>NUCLEOTIDE SEQUENCE [LARGE SCALE GENOMIC DNA]</scope>
    <source>
        <strain evidence="4 5">DSM 26154</strain>
    </source>
</reference>
<dbReference type="EMBL" id="JACCAE010000001">
    <property type="protein sequence ID" value="NYF97443.1"/>
    <property type="molecule type" value="Genomic_DNA"/>
</dbReference>
<comment type="caution">
    <text evidence="4">The sequence shown here is derived from an EMBL/GenBank/DDBJ whole genome shotgun (WGS) entry which is preliminary data.</text>
</comment>
<evidence type="ECO:0000313" key="4">
    <source>
        <dbReference type="EMBL" id="NYF97443.1"/>
    </source>
</evidence>
<organism evidence="4 5">
    <name type="scientific">Janibacter cremeus</name>
    <dbReference type="NCBI Taxonomy" id="1285192"/>
    <lineage>
        <taxon>Bacteria</taxon>
        <taxon>Bacillati</taxon>
        <taxon>Actinomycetota</taxon>
        <taxon>Actinomycetes</taxon>
        <taxon>Micrococcales</taxon>
        <taxon>Intrasporangiaceae</taxon>
        <taxon>Janibacter</taxon>
    </lineage>
</organism>
<dbReference type="Pfam" id="PF01156">
    <property type="entry name" value="IU_nuc_hydro"/>
    <property type="match status" value="1"/>
</dbReference>
<keyword evidence="2 4" id="KW-0326">Glycosidase</keyword>
<proteinExistence type="predicted"/>
<evidence type="ECO:0000256" key="1">
    <source>
        <dbReference type="ARBA" id="ARBA00022801"/>
    </source>
</evidence>
<sequence length="331" mass="36385">MPLNKPVIVDTDTGVDDALALMLLLSRRDIEVISVHSTHGNCTAERAAGNARYVLETCGFADVPVHVGRGEPLGQKLQLSSRVHGDDGFGNTWREPRQRAESTPDAVTRLVELARDRPGELHYLALGPVTNLAAALRQEPRLIEMLRTVTIVGSLGPAMYQDDQPWLDHRFRVSKDPNVSGDITAAAEVAAAKGVVTWVGPYITRQCLVPKATIDEIAQATANPHARLIADISHFYADFYTKAYRPDGGPRVMGINDSIAAACLLEPEVLLASVHRPLQVFHDQDGVSYLAGVHPERDDTRVRHEIVFDVDFTAIIDMVTQALRTPQPWRT</sequence>
<dbReference type="Gene3D" id="3.90.245.10">
    <property type="entry name" value="Ribonucleoside hydrolase-like"/>
    <property type="match status" value="1"/>
</dbReference>
<dbReference type="GO" id="GO:0005829">
    <property type="term" value="C:cytosol"/>
    <property type="evidence" value="ECO:0007669"/>
    <property type="project" value="TreeGrafter"/>
</dbReference>
<dbReference type="GO" id="GO:0006152">
    <property type="term" value="P:purine nucleoside catabolic process"/>
    <property type="evidence" value="ECO:0007669"/>
    <property type="project" value="TreeGrafter"/>
</dbReference>
<evidence type="ECO:0000259" key="3">
    <source>
        <dbReference type="Pfam" id="PF01156"/>
    </source>
</evidence>
<dbReference type="AlphaFoldDB" id="A0A852VRW5"/>
<dbReference type="PANTHER" id="PTHR12304">
    <property type="entry name" value="INOSINE-URIDINE PREFERRING NUCLEOSIDE HYDROLASE"/>
    <property type="match status" value="1"/>
</dbReference>
<gene>
    <name evidence="4" type="ORF">BJY20_000835</name>
</gene>
<protein>
    <submittedName>
        <fullName evidence="4">Purine nucleosidase</fullName>
        <ecNumber evidence="4">3.2.2.1</ecNumber>
    </submittedName>
</protein>
<name>A0A852VRW5_9MICO</name>
<feature type="domain" description="Inosine/uridine-preferring nucleoside hydrolase" evidence="3">
    <location>
        <begin position="7"/>
        <end position="280"/>
    </location>
</feature>
<dbReference type="PANTHER" id="PTHR12304:SF4">
    <property type="entry name" value="URIDINE NUCLEOSIDASE"/>
    <property type="match status" value="1"/>
</dbReference>
<dbReference type="SUPFAM" id="SSF53590">
    <property type="entry name" value="Nucleoside hydrolase"/>
    <property type="match status" value="1"/>
</dbReference>
<keyword evidence="5" id="KW-1185">Reference proteome</keyword>
<dbReference type="InterPro" id="IPR001910">
    <property type="entry name" value="Inosine/uridine_hydrolase_dom"/>
</dbReference>
<evidence type="ECO:0000313" key="5">
    <source>
        <dbReference type="Proteomes" id="UP000554054"/>
    </source>
</evidence>
<accession>A0A852VRW5</accession>
<evidence type="ECO:0000256" key="2">
    <source>
        <dbReference type="ARBA" id="ARBA00023295"/>
    </source>
</evidence>
<dbReference type="RefSeq" id="WP_185990379.1">
    <property type="nucleotide sequence ID" value="NZ_JACCAE010000001.1"/>
</dbReference>
<dbReference type="Proteomes" id="UP000554054">
    <property type="component" value="Unassembled WGS sequence"/>
</dbReference>
<dbReference type="EC" id="3.2.2.1" evidence="4"/>
<keyword evidence="1 4" id="KW-0378">Hydrolase</keyword>